<proteinExistence type="predicted"/>
<evidence type="ECO:0000256" key="1">
    <source>
        <dbReference type="SAM" id="SignalP"/>
    </source>
</evidence>
<reference evidence="2" key="2">
    <citation type="submission" date="2014-09" db="EMBL/GenBank/DDBJ databases">
        <authorList>
            <person name="Gonzales D.T.T."/>
            <person name="Saloma C.P."/>
        </authorList>
    </citation>
    <scope>NUCLEOTIDE SEQUENCE</scope>
    <source>
        <tissue evidence="2">Venom duct</tissue>
    </source>
</reference>
<dbReference type="EMBL" id="GBRA01000030">
    <property type="protein sequence ID" value="JAC94764.1"/>
    <property type="molecule type" value="Transcribed_RNA"/>
</dbReference>
<feature type="chain" id="PRO_5001937608" evidence="1">
    <location>
        <begin position="22"/>
        <end position="67"/>
    </location>
</feature>
<evidence type="ECO:0000313" key="2">
    <source>
        <dbReference type="EMBL" id="JAC94764.1"/>
    </source>
</evidence>
<organism evidence="2">
    <name type="scientific">Gemmula speciosa</name>
    <name type="common">Splendid gem-turris</name>
    <name type="synonym">Pleurotoma speciosa</name>
    <dbReference type="NCBI Taxonomy" id="439592"/>
    <lineage>
        <taxon>Eukaryota</taxon>
        <taxon>Metazoa</taxon>
        <taxon>Spiralia</taxon>
        <taxon>Lophotrochozoa</taxon>
        <taxon>Mollusca</taxon>
        <taxon>Gastropoda</taxon>
        <taxon>Caenogastropoda</taxon>
        <taxon>Neogastropoda</taxon>
        <taxon>Conoidea</taxon>
        <taxon>Turridae</taxon>
        <taxon>Gemmula</taxon>
    </lineage>
</organism>
<protein>
    <submittedName>
        <fullName evidence="2">Gsp_30 putative toxin</fullName>
    </submittedName>
</protein>
<feature type="signal peptide" evidence="1">
    <location>
        <begin position="1"/>
        <end position="21"/>
    </location>
</feature>
<name>A0A098LXU4_GEMSP</name>
<accession>A0A098LXU4</accession>
<sequence>MRFHVLLTVALILTSFMNVDTAPVDHAERERSTMKKRITCTECNNCLQNPNPCSDGDTLACQYNCWT</sequence>
<reference evidence="2" key="1">
    <citation type="journal article" date="2014" name="Toxicon">
        <title>A bioinformatics survey for conotoxin-like sequences in three turrid snail venom duct transcriptomes.</title>
        <authorList>
            <person name="Gonzales D.T."/>
            <person name="Saloma C.P."/>
        </authorList>
    </citation>
    <scope>NUCLEOTIDE SEQUENCE</scope>
    <source>
        <tissue evidence="2">Venom duct</tissue>
    </source>
</reference>
<dbReference type="AlphaFoldDB" id="A0A098LXU4"/>
<keyword evidence="1" id="KW-0732">Signal</keyword>